<gene>
    <name evidence="1" type="ORF">GlitD10_2164</name>
</gene>
<dbReference type="STRING" id="1188229.GlitD10_2164"/>
<name>A0A1J0AEZ2_9CYAN</name>
<dbReference type="OrthoDB" id="9779370at2"/>
<evidence type="ECO:0000313" key="2">
    <source>
        <dbReference type="Proteomes" id="UP000180235"/>
    </source>
</evidence>
<dbReference type="InterPro" id="IPR014174">
    <property type="entry name" value="CRISPR-assoc_prot_Cas6/Cmx6"/>
</dbReference>
<dbReference type="EMBL" id="CP017675">
    <property type="protein sequence ID" value="APB34493.1"/>
    <property type="molecule type" value="Genomic_DNA"/>
</dbReference>
<dbReference type="Pfam" id="PF09559">
    <property type="entry name" value="Cas6"/>
    <property type="match status" value="1"/>
</dbReference>
<proteinExistence type="predicted"/>
<sequence length="218" mass="24623">MNFLEIQYSLQGKTLPADHGYALYSAVKKCLQNLSSDDLPSDLPKDIHLCTIPGILVQPGVICLNRGSRLRLRCPSHQIQLWYRFFHNQVFNIQGHLIRLVQPRIILPEASSTLASRLVTFKLKDIDHAGVPQHFLKSCQTGLERLEIKGKAFIPSDPDGDLARRTLQIKDKKVLGFSVIVEGLSNEDSLKLQWHGLGGRQHFGCGWFYPVKELGNEE</sequence>
<dbReference type="RefSeq" id="WP_071454924.1">
    <property type="nucleotide sequence ID" value="NZ_CP017675.1"/>
</dbReference>
<dbReference type="KEGG" id="glt:GlitD10_2164"/>
<organism evidence="1 2">
    <name type="scientific">Gloeomargarita lithophora Alchichica-D10</name>
    <dbReference type="NCBI Taxonomy" id="1188229"/>
    <lineage>
        <taxon>Bacteria</taxon>
        <taxon>Bacillati</taxon>
        <taxon>Cyanobacteriota</taxon>
        <taxon>Cyanophyceae</taxon>
        <taxon>Gloeomargaritales</taxon>
        <taxon>Gloeomargaritaceae</taxon>
        <taxon>Gloeomargarita</taxon>
    </lineage>
</organism>
<dbReference type="AlphaFoldDB" id="A0A1J0AEZ2"/>
<dbReference type="NCBIfam" id="TIGR02807">
    <property type="entry name" value="cas6_cmx6"/>
    <property type="match status" value="1"/>
</dbReference>
<accession>A0A1J0AEZ2</accession>
<protein>
    <recommendedName>
        <fullName evidence="3">Type I-MYXAN CRISPR-associated protein Cas6/Cmx6</fullName>
    </recommendedName>
</protein>
<reference evidence="1 2" key="1">
    <citation type="submission" date="2016-10" db="EMBL/GenBank/DDBJ databases">
        <title>Description of Gloeomargarita lithophora gen. nov., sp. nov., a thylakoid-bearing basal-branching cyanobacterium with intracellular carbonates, and proposal for Gloeomargaritales ord. nov.</title>
        <authorList>
            <person name="Moreira D."/>
            <person name="Tavera R."/>
            <person name="Benzerara K."/>
            <person name="Skouri-Panet F."/>
            <person name="Couradeau E."/>
            <person name="Gerard E."/>
            <person name="Loussert C."/>
            <person name="Novelo E."/>
            <person name="Zivanovic Y."/>
            <person name="Lopez-Garcia P."/>
        </authorList>
    </citation>
    <scope>NUCLEOTIDE SEQUENCE [LARGE SCALE GENOMIC DNA]</scope>
    <source>
        <strain evidence="1 2">D10</strain>
    </source>
</reference>
<keyword evidence="2" id="KW-1185">Reference proteome</keyword>
<evidence type="ECO:0008006" key="3">
    <source>
        <dbReference type="Google" id="ProtNLM"/>
    </source>
</evidence>
<dbReference type="Proteomes" id="UP000180235">
    <property type="component" value="Chromosome"/>
</dbReference>
<evidence type="ECO:0000313" key="1">
    <source>
        <dbReference type="EMBL" id="APB34493.1"/>
    </source>
</evidence>